<dbReference type="PANTHER" id="PTHR43756:SF6">
    <property type="entry name" value="CLUSTER-BINDING PROTEIN, PUTATIVE (AFU_ORTHOLOGUE AFUA_6G03920)-RELATED"/>
    <property type="match status" value="1"/>
</dbReference>
<accession>A0A7H8QT11</accession>
<name>A0A7H8QT11_TALRU</name>
<dbReference type="KEGG" id="trg:TRUGW13939_04235"/>
<dbReference type="RefSeq" id="XP_035343305.1">
    <property type="nucleotide sequence ID" value="XM_035487412.1"/>
</dbReference>
<dbReference type="PANTHER" id="PTHR43756">
    <property type="entry name" value="CHOLINE MONOOXYGENASE, CHLOROPLASTIC"/>
    <property type="match status" value="1"/>
</dbReference>
<proteinExistence type="predicted"/>
<dbReference type="EMBL" id="CP055899">
    <property type="protein sequence ID" value="QKX57127.1"/>
    <property type="molecule type" value="Genomic_DNA"/>
</dbReference>
<dbReference type="Proteomes" id="UP000509510">
    <property type="component" value="Chromosome II"/>
</dbReference>
<dbReference type="GeneID" id="55991737"/>
<dbReference type="AlphaFoldDB" id="A0A7H8QT11"/>
<sequence>MFDGVPGFKKEDNGLFEIEATVSDSGAVWVNLDSGVKDDSINEDAKRSIDRFLGLKTVKTRWVDGRTVEGGFNWKKAVNPNIFNIDQPDLSTPTILSWFNNEPRETSALHVFPNSTVYNIPGTKLWYSVIVFPSSPNKSQIRYDIYSSSSKSETSIENAIGTQLERMISTQAKYLEHSASSQCFNHENKDFQTEILVHLKAHSKVERTLGRQVIPELHKSRTSQKFLQAEILCNKLDCLSQKGASKSATGGEILAW</sequence>
<dbReference type="GO" id="GO:0051537">
    <property type="term" value="F:2 iron, 2 sulfur cluster binding"/>
    <property type="evidence" value="ECO:0007669"/>
    <property type="project" value="InterPro"/>
</dbReference>
<dbReference type="InterPro" id="IPR001663">
    <property type="entry name" value="Rng_hydr_dOase-A"/>
</dbReference>
<evidence type="ECO:0000313" key="1">
    <source>
        <dbReference type="EMBL" id="QKX57127.1"/>
    </source>
</evidence>
<reference evidence="2" key="1">
    <citation type="submission" date="2020-06" db="EMBL/GenBank/DDBJ databases">
        <title>A chromosome-scale genome assembly of Talaromyces rugulosus W13939.</title>
        <authorList>
            <person name="Wang B."/>
            <person name="Guo L."/>
            <person name="Ye K."/>
            <person name="Wang L."/>
        </authorList>
    </citation>
    <scope>NUCLEOTIDE SEQUENCE [LARGE SCALE GENOMIC DNA]</scope>
    <source>
        <strain evidence="2">W13939</strain>
    </source>
</reference>
<protein>
    <submittedName>
        <fullName evidence="1">Uncharacterized protein</fullName>
    </submittedName>
</protein>
<gene>
    <name evidence="1" type="ORF">TRUGW13939_04235</name>
</gene>
<evidence type="ECO:0000313" key="2">
    <source>
        <dbReference type="Proteomes" id="UP000509510"/>
    </source>
</evidence>
<dbReference type="OrthoDB" id="426882at2759"/>
<organism evidence="1 2">
    <name type="scientific">Talaromyces rugulosus</name>
    <name type="common">Penicillium rugulosum</name>
    <dbReference type="NCBI Taxonomy" id="121627"/>
    <lineage>
        <taxon>Eukaryota</taxon>
        <taxon>Fungi</taxon>
        <taxon>Dikarya</taxon>
        <taxon>Ascomycota</taxon>
        <taxon>Pezizomycotina</taxon>
        <taxon>Eurotiomycetes</taxon>
        <taxon>Eurotiomycetidae</taxon>
        <taxon>Eurotiales</taxon>
        <taxon>Trichocomaceae</taxon>
        <taxon>Talaromyces</taxon>
        <taxon>Talaromyces sect. Islandici</taxon>
    </lineage>
</organism>
<keyword evidence="2" id="KW-1185">Reference proteome</keyword>